<organism evidence="15">
    <name type="scientific">Cladocopium goreaui</name>
    <dbReference type="NCBI Taxonomy" id="2562237"/>
    <lineage>
        <taxon>Eukaryota</taxon>
        <taxon>Sar</taxon>
        <taxon>Alveolata</taxon>
        <taxon>Dinophyceae</taxon>
        <taxon>Suessiales</taxon>
        <taxon>Symbiodiniaceae</taxon>
        <taxon>Cladocopium</taxon>
    </lineage>
</organism>
<feature type="active site" description="Proton acceptor" evidence="7">
    <location>
        <position position="138"/>
    </location>
</feature>
<evidence type="ECO:0000256" key="4">
    <source>
        <dbReference type="ARBA" id="ARBA00022741"/>
    </source>
</evidence>
<dbReference type="Gene3D" id="3.10.50.40">
    <property type="match status" value="1"/>
</dbReference>
<evidence type="ECO:0000256" key="10">
    <source>
        <dbReference type="PROSITE-ProRule" id="PRU00278"/>
    </source>
</evidence>
<evidence type="ECO:0000256" key="9">
    <source>
        <dbReference type="PIRSR" id="PIRSR630616-3"/>
    </source>
</evidence>
<dbReference type="InterPro" id="IPR046357">
    <property type="entry name" value="PPIase_dom_sf"/>
</dbReference>
<dbReference type="InterPro" id="IPR030616">
    <property type="entry name" value="Aur-like"/>
</dbReference>
<dbReference type="Pfam" id="PF00639">
    <property type="entry name" value="Rotamase"/>
    <property type="match status" value="1"/>
</dbReference>
<evidence type="ECO:0000313" key="15">
    <source>
        <dbReference type="EMBL" id="CAI4017699.1"/>
    </source>
</evidence>
<dbReference type="PROSITE" id="PS00107">
    <property type="entry name" value="PROTEIN_KINASE_ATP"/>
    <property type="match status" value="1"/>
</dbReference>
<dbReference type="InterPro" id="IPR000297">
    <property type="entry name" value="PPIase_PpiC"/>
</dbReference>
<dbReference type="Proteomes" id="UP001152797">
    <property type="component" value="Unassembled WGS sequence"/>
</dbReference>
<name>A0A9P1GMR4_9DINO</name>
<dbReference type="PROSITE" id="PS50011">
    <property type="entry name" value="PROTEIN_KINASE_DOM"/>
    <property type="match status" value="1"/>
</dbReference>
<feature type="region of interest" description="Disordered" evidence="12">
    <location>
        <begin position="275"/>
        <end position="302"/>
    </location>
</feature>
<dbReference type="OrthoDB" id="377346at2759"/>
<dbReference type="Gene3D" id="1.10.510.10">
    <property type="entry name" value="Transferase(Phosphotransferase) domain 1"/>
    <property type="match status" value="1"/>
</dbReference>
<evidence type="ECO:0000256" key="1">
    <source>
        <dbReference type="ARBA" id="ARBA00011245"/>
    </source>
</evidence>
<dbReference type="GO" id="GO:0004674">
    <property type="term" value="F:protein serine/threonine kinase activity"/>
    <property type="evidence" value="ECO:0007669"/>
    <property type="project" value="UniProtKB-KW"/>
</dbReference>
<keyword evidence="17" id="KW-1185">Reference proteome</keyword>
<dbReference type="GO" id="GO:0005524">
    <property type="term" value="F:ATP binding"/>
    <property type="evidence" value="ECO:0007669"/>
    <property type="project" value="UniProtKB-UniRule"/>
</dbReference>
<dbReference type="SUPFAM" id="SSF54534">
    <property type="entry name" value="FKBP-like"/>
    <property type="match status" value="1"/>
</dbReference>
<sequence length="825" mass="90641">MVAISSKPRYSLSQFSVQSSLGAGAFGQVQKCVDTKTGEVFAMKIIEKAKVTQLQMEEQVKREVLTQLMVKHENLVKLHYYFEDSCRIYCLLEFADQGPLFNYLQLVGMVKAPRACAFFFDATNGISYLHHLYIAHRDVKPENLLLFGDELLAKLGDFGWCADWSQSTRRTFCGTLDYAAPEMVGGEDHDQRVDLWALGVLLFEMLFARAPFTGRSPKEKMENICALNYQIPSDREEEELHAPEEIIRGLLVEKDQRLSLDDLLRHPWACMVKRDKAPPETPEAPRPSVEVRDVPRPKARKVSNTSEAMCVPFMQPELQAAEIRLIRMEEAAERITDRWYAAVLTAKQERQAGVSSANFWYTSGNSGKDLWKLKANNPELFKNQGNAGEALPAGFEETDKPGWYYNRADKIFFVTSNRKFLWLDEATGEHKELYEGQQMPLSFSGGAASLSEAGGKSPAPKTVVIPDLHRVASALKTDLSHIDKPAAMMGVFQGETAARGFHEKLVKHLGQNRSRWLDHQLLAGLEAALSDVLTTPMAMSVLLITGTRALAVATENATFRLTVRQAQSPSIATSIVGKAAASRARLVLLGEGDALYAAASVGGPATSLDENFEKILAPELGKGWPRTGSISFLKSLRDVPHHEPLAVACARLLSSDAVSTSSEAPAAKRLKVSSSPIFAAGTSASSGSGKADQVRLRQILLRVAAAGPPVMDPIRRSQVKRTQEEAEREMLEILQNLEADGMKSFQKVCRSVSQCPSALKGSDLAGDMGWLDRVKGVGIQQDKAKQGVRPQVPAAVLKAAFELAVGEVHDLVSSEIGVHLLQRTA</sequence>
<dbReference type="GO" id="GO:0003755">
    <property type="term" value="F:peptidyl-prolyl cis-trans isomerase activity"/>
    <property type="evidence" value="ECO:0007669"/>
    <property type="project" value="UniProtKB-KW"/>
</dbReference>
<proteinExistence type="predicted"/>
<dbReference type="InterPro" id="IPR011009">
    <property type="entry name" value="Kinase-like_dom_sf"/>
</dbReference>
<reference evidence="16 17" key="2">
    <citation type="submission" date="2024-05" db="EMBL/GenBank/DDBJ databases">
        <authorList>
            <person name="Chen Y."/>
            <person name="Shah S."/>
            <person name="Dougan E. K."/>
            <person name="Thang M."/>
            <person name="Chan C."/>
        </authorList>
    </citation>
    <scope>NUCLEOTIDE SEQUENCE [LARGE SCALE GENOMIC DNA]</scope>
</reference>
<gene>
    <name evidence="15" type="ORF">C1SCF055_LOCUS42323</name>
</gene>
<feature type="binding site" evidence="8">
    <location>
        <begin position="142"/>
        <end position="143"/>
    </location>
    <ligand>
        <name>ATP</name>
        <dbReference type="ChEBI" id="CHEBI:30616"/>
    </ligand>
</feature>
<dbReference type="FunFam" id="3.30.200.20:FF:000042">
    <property type="entry name" value="Aurora kinase A"/>
    <property type="match status" value="1"/>
</dbReference>
<feature type="domain" description="PpiC" evidence="14">
    <location>
        <begin position="691"/>
        <end position="825"/>
    </location>
</feature>
<feature type="binding site" evidence="8">
    <location>
        <position position="157"/>
    </location>
    <ligand>
        <name>ATP</name>
        <dbReference type="ChEBI" id="CHEBI:30616"/>
    </ligand>
</feature>
<keyword evidence="10" id="KW-0697">Rotamase</keyword>
<evidence type="ECO:0000256" key="12">
    <source>
        <dbReference type="SAM" id="MobiDB-lite"/>
    </source>
</evidence>
<feature type="domain" description="Protein kinase" evidence="13">
    <location>
        <begin position="15"/>
        <end position="269"/>
    </location>
</feature>
<evidence type="ECO:0000256" key="6">
    <source>
        <dbReference type="ARBA" id="ARBA00022840"/>
    </source>
</evidence>
<reference evidence="15" key="1">
    <citation type="submission" date="2022-10" db="EMBL/GenBank/DDBJ databases">
        <authorList>
            <person name="Chen Y."/>
            <person name="Dougan E. K."/>
            <person name="Chan C."/>
            <person name="Rhodes N."/>
            <person name="Thang M."/>
        </authorList>
    </citation>
    <scope>NUCLEOTIDE SEQUENCE</scope>
</reference>
<dbReference type="Pfam" id="PF00069">
    <property type="entry name" value="Pkinase"/>
    <property type="match status" value="1"/>
</dbReference>
<evidence type="ECO:0000256" key="8">
    <source>
        <dbReference type="PIRSR" id="PIRSR630616-2"/>
    </source>
</evidence>
<keyword evidence="10" id="KW-0413">Isomerase</keyword>
<dbReference type="EMBL" id="CAMXCT020006652">
    <property type="protein sequence ID" value="CAL1171074.1"/>
    <property type="molecule type" value="Genomic_DNA"/>
</dbReference>
<feature type="binding site" evidence="8 11">
    <location>
        <position position="44"/>
    </location>
    <ligand>
        <name>ATP</name>
        <dbReference type="ChEBI" id="CHEBI:30616"/>
    </ligand>
</feature>
<evidence type="ECO:0000256" key="7">
    <source>
        <dbReference type="PIRSR" id="PIRSR630616-1"/>
    </source>
</evidence>
<dbReference type="SUPFAM" id="SSF56112">
    <property type="entry name" value="Protein kinase-like (PK-like)"/>
    <property type="match status" value="1"/>
</dbReference>
<protein>
    <submittedName>
        <fullName evidence="16">Aurora kinase</fullName>
    </submittedName>
</protein>
<dbReference type="EMBL" id="CAMXCT010006652">
    <property type="protein sequence ID" value="CAI4017699.1"/>
    <property type="molecule type" value="Genomic_DNA"/>
</dbReference>
<keyword evidence="6 8" id="KW-0067">ATP-binding</keyword>
<keyword evidence="4 8" id="KW-0547">Nucleotide-binding</keyword>
<feature type="binding site" evidence="8">
    <location>
        <begin position="93"/>
        <end position="95"/>
    </location>
    <ligand>
        <name>ATP</name>
        <dbReference type="ChEBI" id="CHEBI:30616"/>
    </ligand>
</feature>
<dbReference type="InterPro" id="IPR017441">
    <property type="entry name" value="Protein_kinase_ATP_BS"/>
</dbReference>
<keyword evidence="5 16" id="KW-0418">Kinase</keyword>
<accession>A0A9P1GMR4</accession>
<evidence type="ECO:0000259" key="14">
    <source>
        <dbReference type="PROSITE" id="PS50198"/>
    </source>
</evidence>
<comment type="caution">
    <text evidence="15">The sequence shown here is derived from an EMBL/GenBank/DDBJ whole genome shotgun (WGS) entry which is preliminary data.</text>
</comment>
<dbReference type="PANTHER" id="PTHR24350">
    <property type="entry name" value="SERINE/THREONINE-PROTEIN KINASE IAL-RELATED"/>
    <property type="match status" value="1"/>
</dbReference>
<evidence type="ECO:0000256" key="11">
    <source>
        <dbReference type="PROSITE-ProRule" id="PRU10141"/>
    </source>
</evidence>
<keyword evidence="2" id="KW-0723">Serine/threonine-protein kinase</keyword>
<evidence type="ECO:0000313" key="17">
    <source>
        <dbReference type="Proteomes" id="UP001152797"/>
    </source>
</evidence>
<dbReference type="SMART" id="SM00220">
    <property type="entry name" value="S_TKc"/>
    <property type="match status" value="1"/>
</dbReference>
<comment type="subunit">
    <text evidence="1">Monomer.</text>
</comment>
<keyword evidence="3" id="KW-0808">Transferase</keyword>
<evidence type="ECO:0000256" key="5">
    <source>
        <dbReference type="ARBA" id="ARBA00022777"/>
    </source>
</evidence>
<evidence type="ECO:0000259" key="13">
    <source>
        <dbReference type="PROSITE" id="PS50011"/>
    </source>
</evidence>
<evidence type="ECO:0000313" key="16">
    <source>
        <dbReference type="EMBL" id="CAL4805011.1"/>
    </source>
</evidence>
<dbReference type="PROSITE" id="PS00108">
    <property type="entry name" value="PROTEIN_KINASE_ST"/>
    <property type="match status" value="1"/>
</dbReference>
<dbReference type="EMBL" id="CAMXCT030006652">
    <property type="protein sequence ID" value="CAL4805011.1"/>
    <property type="molecule type" value="Genomic_DNA"/>
</dbReference>
<dbReference type="PROSITE" id="PS50198">
    <property type="entry name" value="PPIC_PPIASE_2"/>
    <property type="match status" value="1"/>
</dbReference>
<feature type="cross-link" description="Glycyl lysine isopeptide (Lys-Gly) (interchain with G-Cter in SUMO2)" evidence="9">
    <location>
        <position position="140"/>
    </location>
</feature>
<dbReference type="InterPro" id="IPR008271">
    <property type="entry name" value="Ser/Thr_kinase_AS"/>
</dbReference>
<dbReference type="FunFam" id="1.10.510.10:FF:000571">
    <property type="entry name" value="Maternal embryonic leucine zipper kinase"/>
    <property type="match status" value="1"/>
</dbReference>
<evidence type="ECO:0000256" key="2">
    <source>
        <dbReference type="ARBA" id="ARBA00022527"/>
    </source>
</evidence>
<evidence type="ECO:0000256" key="3">
    <source>
        <dbReference type="ARBA" id="ARBA00022679"/>
    </source>
</evidence>
<dbReference type="InterPro" id="IPR000719">
    <property type="entry name" value="Prot_kinase_dom"/>
</dbReference>
<dbReference type="AlphaFoldDB" id="A0A9P1GMR4"/>